<evidence type="ECO:0000259" key="2">
    <source>
        <dbReference type="PROSITE" id="PS51186"/>
    </source>
</evidence>
<dbReference type="AlphaFoldDB" id="A0A835XGX8"/>
<dbReference type="Gene3D" id="3.40.630.30">
    <property type="match status" value="1"/>
</dbReference>
<evidence type="ECO:0000256" key="1">
    <source>
        <dbReference type="SAM" id="MobiDB-lite"/>
    </source>
</evidence>
<protein>
    <recommendedName>
        <fullName evidence="2">N-acetyltransferase domain-containing protein</fullName>
    </recommendedName>
</protein>
<dbReference type="OrthoDB" id="41532at2759"/>
<dbReference type="InterPro" id="IPR016181">
    <property type="entry name" value="Acyl_CoA_acyltransferase"/>
</dbReference>
<dbReference type="EMBL" id="JAEHOE010000187">
    <property type="protein sequence ID" value="KAG2483179.1"/>
    <property type="molecule type" value="Genomic_DNA"/>
</dbReference>
<dbReference type="InterPro" id="IPR000182">
    <property type="entry name" value="GNAT_dom"/>
</dbReference>
<dbReference type="PROSITE" id="PS51186">
    <property type="entry name" value="GNAT"/>
    <property type="match status" value="1"/>
</dbReference>
<dbReference type="GO" id="GO:0016747">
    <property type="term" value="F:acyltransferase activity, transferring groups other than amino-acyl groups"/>
    <property type="evidence" value="ECO:0007669"/>
    <property type="project" value="InterPro"/>
</dbReference>
<feature type="region of interest" description="Disordered" evidence="1">
    <location>
        <begin position="175"/>
        <end position="201"/>
    </location>
</feature>
<dbReference type="PANTHER" id="PTHR47542">
    <property type="entry name" value="ACYL-COA N-ACYLTRANSFERASES (NAT) SUPERFAMILY PROTEIN"/>
    <property type="match status" value="1"/>
</dbReference>
<evidence type="ECO:0000313" key="3">
    <source>
        <dbReference type="EMBL" id="KAG2483179.1"/>
    </source>
</evidence>
<dbReference type="CDD" id="cd04301">
    <property type="entry name" value="NAT_SF"/>
    <property type="match status" value="1"/>
</dbReference>
<proteinExistence type="predicted"/>
<name>A0A835XGX8_9CHLO</name>
<accession>A0A835XGX8</accession>
<keyword evidence="4" id="KW-1185">Reference proteome</keyword>
<feature type="compositionally biased region" description="Basic and acidic residues" evidence="1">
    <location>
        <begin position="185"/>
        <end position="197"/>
    </location>
</feature>
<comment type="caution">
    <text evidence="3">The sequence shown here is derived from an EMBL/GenBank/DDBJ whole genome shotgun (WGS) entry which is preliminary data.</text>
</comment>
<gene>
    <name evidence="3" type="ORF">HYH03_017971</name>
</gene>
<dbReference type="Pfam" id="PF00583">
    <property type="entry name" value="Acetyltransf_1"/>
    <property type="match status" value="1"/>
</dbReference>
<evidence type="ECO:0000313" key="4">
    <source>
        <dbReference type="Proteomes" id="UP000612055"/>
    </source>
</evidence>
<organism evidence="3 4">
    <name type="scientific">Edaphochlamys debaryana</name>
    <dbReference type="NCBI Taxonomy" id="47281"/>
    <lineage>
        <taxon>Eukaryota</taxon>
        <taxon>Viridiplantae</taxon>
        <taxon>Chlorophyta</taxon>
        <taxon>core chlorophytes</taxon>
        <taxon>Chlorophyceae</taxon>
        <taxon>CS clade</taxon>
        <taxon>Chlamydomonadales</taxon>
        <taxon>Chlamydomonadales incertae sedis</taxon>
        <taxon>Edaphochlamys</taxon>
    </lineage>
</organism>
<feature type="domain" description="N-acetyltransferase" evidence="2">
    <location>
        <begin position="1"/>
        <end position="152"/>
    </location>
</feature>
<reference evidence="3" key="1">
    <citation type="journal article" date="2020" name="bioRxiv">
        <title>Comparative genomics of Chlamydomonas.</title>
        <authorList>
            <person name="Craig R.J."/>
            <person name="Hasan A.R."/>
            <person name="Ness R.W."/>
            <person name="Keightley P.D."/>
        </authorList>
    </citation>
    <scope>NUCLEOTIDE SEQUENCE</scope>
    <source>
        <strain evidence="3">CCAP 11/70</strain>
    </source>
</reference>
<sequence>MYRLEAPTPDAAVIAELNKLEGQIFKKQDSWAGGELEQQLKKRNTIVVVARLVADDKLAGYVLCSSTGLNLHVAKVAVAPGCRRCGIARALMQDVLWRAATQRRSLSSSLHVALENAPALGLYRSLGYADDGLLYDYYSPGRHAAKMMADLEPYRSMQAPPPLPPAAYAAQPLGAAAADGDGGEEPERGGEGGHGEAEVDAYDWKQYGAKEGSAKSTCAKAVGAAAAAAADSRGGKAARAKR</sequence>
<dbReference type="Proteomes" id="UP000612055">
    <property type="component" value="Unassembled WGS sequence"/>
</dbReference>
<dbReference type="PANTHER" id="PTHR47542:SF2">
    <property type="entry name" value="ACYL-COA N-ACYLTRANSFERASES (NAT) SUPERFAMILY PROTEIN"/>
    <property type="match status" value="1"/>
</dbReference>
<dbReference type="SUPFAM" id="SSF55729">
    <property type="entry name" value="Acyl-CoA N-acyltransferases (Nat)"/>
    <property type="match status" value="1"/>
</dbReference>